<organism evidence="1 2">
    <name type="scientific">Mya arenaria</name>
    <name type="common">Soft-shell clam</name>
    <dbReference type="NCBI Taxonomy" id="6604"/>
    <lineage>
        <taxon>Eukaryota</taxon>
        <taxon>Metazoa</taxon>
        <taxon>Spiralia</taxon>
        <taxon>Lophotrochozoa</taxon>
        <taxon>Mollusca</taxon>
        <taxon>Bivalvia</taxon>
        <taxon>Autobranchia</taxon>
        <taxon>Heteroconchia</taxon>
        <taxon>Euheterodonta</taxon>
        <taxon>Imparidentia</taxon>
        <taxon>Neoheterodontei</taxon>
        <taxon>Myida</taxon>
        <taxon>Myoidea</taxon>
        <taxon>Myidae</taxon>
        <taxon>Mya</taxon>
    </lineage>
</organism>
<sequence length="84" mass="9834">MSQKSPNMALLQKVVSDVKTIHIWTDSHSFKYRNKSVFDILTHFENWMDFKLHDITGHGKSACDGVEQLIWLIKTIQSRNTRCK</sequence>
<dbReference type="EMBL" id="CP111017">
    <property type="protein sequence ID" value="WAR09095.1"/>
    <property type="molecule type" value="Genomic_DNA"/>
</dbReference>
<evidence type="ECO:0000313" key="2">
    <source>
        <dbReference type="Proteomes" id="UP001164746"/>
    </source>
</evidence>
<name>A0ABY7EGH0_MYAAR</name>
<accession>A0ABY7EGH0</accession>
<proteinExistence type="predicted"/>
<dbReference type="Proteomes" id="UP001164746">
    <property type="component" value="Chromosome 6"/>
</dbReference>
<gene>
    <name evidence="1" type="ORF">MAR_019053</name>
</gene>
<keyword evidence="2" id="KW-1185">Reference proteome</keyword>
<evidence type="ECO:0000313" key="1">
    <source>
        <dbReference type="EMBL" id="WAR09095.1"/>
    </source>
</evidence>
<protein>
    <submittedName>
        <fullName evidence="1">Uncharacterized protein</fullName>
    </submittedName>
</protein>
<reference evidence="1" key="1">
    <citation type="submission" date="2022-11" db="EMBL/GenBank/DDBJ databases">
        <title>Centuries of genome instability and evolution in soft-shell clam transmissible cancer (bioRxiv).</title>
        <authorList>
            <person name="Hart S.F.M."/>
            <person name="Yonemitsu M.A."/>
            <person name="Giersch R.M."/>
            <person name="Beal B.F."/>
            <person name="Arriagada G."/>
            <person name="Davis B.W."/>
            <person name="Ostrander E.A."/>
            <person name="Goff S.P."/>
            <person name="Metzger M.J."/>
        </authorList>
    </citation>
    <scope>NUCLEOTIDE SEQUENCE</scope>
    <source>
        <strain evidence="1">MELC-2E11</strain>
        <tissue evidence="1">Siphon/mantle</tissue>
    </source>
</reference>